<dbReference type="Proteomes" id="UP000199391">
    <property type="component" value="Unassembled WGS sequence"/>
</dbReference>
<dbReference type="InterPro" id="IPR008183">
    <property type="entry name" value="Aldose_1/G6P_1-epimerase"/>
</dbReference>
<dbReference type="InterPro" id="IPR011013">
    <property type="entry name" value="Gal_mutarotase_sf_dom"/>
</dbReference>
<dbReference type="SUPFAM" id="SSF74650">
    <property type="entry name" value="Galactose mutarotase-like"/>
    <property type="match status" value="1"/>
</dbReference>
<accession>A0A1I7M6V4</accession>
<sequence length="219" mass="23438">MLTAPGGAAGGASVMVNYRLDDDGKLTIEHSAMADAPAPLRVHPHPYFNLNGDSGVGDHTLQIGADYFVEVDAMGAPVAVAAVDRTPFDFRQPAPIGARLHWPDSQIRLRGEFDHCFFVRSHFDGGQGALREVARVFDPGSGRRLQMFTTEAALQFCTGNRIAGQPNDVPAGPTRRRAGFGLGANPCPDLMSKPGPTSSCSQGRCIARPPSTGFRFSFR</sequence>
<keyword evidence="2" id="KW-1185">Reference proteome</keyword>
<evidence type="ECO:0000313" key="1">
    <source>
        <dbReference type="EMBL" id="SFV17646.1"/>
    </source>
</evidence>
<proteinExistence type="predicted"/>
<dbReference type="PANTHER" id="PTHR10091">
    <property type="entry name" value="ALDOSE-1-EPIMERASE"/>
    <property type="match status" value="1"/>
</dbReference>
<name>A0A1I7M6V4_9BURK</name>
<dbReference type="GO" id="GO:0004034">
    <property type="term" value="F:aldose 1-epimerase activity"/>
    <property type="evidence" value="ECO:0007669"/>
    <property type="project" value="TreeGrafter"/>
</dbReference>
<dbReference type="GO" id="GO:0030246">
    <property type="term" value="F:carbohydrate binding"/>
    <property type="evidence" value="ECO:0007669"/>
    <property type="project" value="InterPro"/>
</dbReference>
<dbReference type="GO" id="GO:0033499">
    <property type="term" value="P:galactose catabolic process via UDP-galactose, Leloir pathway"/>
    <property type="evidence" value="ECO:0007669"/>
    <property type="project" value="TreeGrafter"/>
</dbReference>
<dbReference type="AlphaFoldDB" id="A0A1I7M6V4"/>
<protein>
    <submittedName>
        <fullName evidence="1">Aldose 1-epimerase</fullName>
    </submittedName>
</protein>
<organism evidence="1 2">
    <name type="scientific">Pseudoduganella namucuonensis</name>
    <dbReference type="NCBI Taxonomy" id="1035707"/>
    <lineage>
        <taxon>Bacteria</taxon>
        <taxon>Pseudomonadati</taxon>
        <taxon>Pseudomonadota</taxon>
        <taxon>Betaproteobacteria</taxon>
        <taxon>Burkholderiales</taxon>
        <taxon>Oxalobacteraceae</taxon>
        <taxon>Telluria group</taxon>
        <taxon>Pseudoduganella</taxon>
    </lineage>
</organism>
<dbReference type="EMBL" id="FPBO01000069">
    <property type="protein sequence ID" value="SFV17646.1"/>
    <property type="molecule type" value="Genomic_DNA"/>
</dbReference>
<dbReference type="PANTHER" id="PTHR10091:SF0">
    <property type="entry name" value="GALACTOSE MUTAROTASE"/>
    <property type="match status" value="1"/>
</dbReference>
<evidence type="ECO:0000313" key="2">
    <source>
        <dbReference type="Proteomes" id="UP000199391"/>
    </source>
</evidence>
<dbReference type="Gene3D" id="2.70.98.10">
    <property type="match status" value="1"/>
</dbReference>
<dbReference type="InterPro" id="IPR014718">
    <property type="entry name" value="GH-type_carb-bd"/>
</dbReference>
<dbReference type="GO" id="GO:0006006">
    <property type="term" value="P:glucose metabolic process"/>
    <property type="evidence" value="ECO:0007669"/>
    <property type="project" value="TreeGrafter"/>
</dbReference>
<dbReference type="Pfam" id="PF01263">
    <property type="entry name" value="Aldose_epim"/>
    <property type="match status" value="1"/>
</dbReference>
<reference evidence="2" key="1">
    <citation type="submission" date="2016-10" db="EMBL/GenBank/DDBJ databases">
        <authorList>
            <person name="Varghese N."/>
            <person name="Submissions S."/>
        </authorList>
    </citation>
    <scope>NUCLEOTIDE SEQUENCE [LARGE SCALE GENOMIC DNA]</scope>
    <source>
        <strain evidence="2">CGMCC 1.11014</strain>
    </source>
</reference>
<dbReference type="STRING" id="1035707.SAMN05216552_10694"/>
<gene>
    <name evidence="1" type="ORF">SAMN05216552_10694</name>
</gene>